<reference evidence="5" key="1">
    <citation type="submission" date="2017-02" db="UniProtKB">
        <authorList>
            <consortium name="WormBaseParasite"/>
        </authorList>
    </citation>
    <scope>IDENTIFICATION</scope>
</reference>
<dbReference type="WBParaSite" id="ACOC_0001330701-mRNA-1">
    <property type="protein sequence ID" value="ACOC_0001330701-mRNA-1"/>
    <property type="gene ID" value="ACOC_0001330701"/>
</dbReference>
<accession>A0A0R3Q2K9</accession>
<gene>
    <name evidence="3" type="ORF">ACOC_LOCUS13308</name>
</gene>
<evidence type="ECO:0000313" key="3">
    <source>
        <dbReference type="EMBL" id="VDM64893.1"/>
    </source>
</evidence>
<dbReference type="InterPro" id="IPR008160">
    <property type="entry name" value="Collagen"/>
</dbReference>
<evidence type="ECO:0000313" key="4">
    <source>
        <dbReference type="Proteomes" id="UP000267027"/>
    </source>
</evidence>
<dbReference type="Proteomes" id="UP000267027">
    <property type="component" value="Unassembled WGS sequence"/>
</dbReference>
<dbReference type="EMBL" id="UYYA01005791">
    <property type="protein sequence ID" value="VDM64893.1"/>
    <property type="molecule type" value="Genomic_DNA"/>
</dbReference>
<feature type="region of interest" description="Disordered" evidence="2">
    <location>
        <begin position="66"/>
        <end position="173"/>
    </location>
</feature>
<dbReference type="PANTHER" id="PTHR24637">
    <property type="entry name" value="COLLAGEN"/>
    <property type="match status" value="1"/>
</dbReference>
<reference evidence="3 4" key="2">
    <citation type="submission" date="2018-11" db="EMBL/GenBank/DDBJ databases">
        <authorList>
            <consortium name="Pathogen Informatics"/>
        </authorList>
    </citation>
    <scope>NUCLEOTIDE SEQUENCE [LARGE SCALE GENOMIC DNA]</scope>
    <source>
        <strain evidence="3 4">Costa Rica</strain>
    </source>
</reference>
<dbReference type="AlphaFoldDB" id="A0A0R3Q2K9"/>
<dbReference type="Pfam" id="PF01391">
    <property type="entry name" value="Collagen"/>
    <property type="match status" value="1"/>
</dbReference>
<protein>
    <submittedName>
        <fullName evidence="5">Collagen alpha-1(I) chain-like</fullName>
    </submittedName>
</protein>
<keyword evidence="4" id="KW-1185">Reference proteome</keyword>
<evidence type="ECO:0000256" key="1">
    <source>
        <dbReference type="ARBA" id="ARBA00022737"/>
    </source>
</evidence>
<feature type="compositionally biased region" description="Pro residues" evidence="2">
    <location>
        <begin position="154"/>
        <end position="167"/>
    </location>
</feature>
<dbReference type="STRING" id="334426.A0A0R3Q2K9"/>
<evidence type="ECO:0000256" key="2">
    <source>
        <dbReference type="SAM" id="MobiDB-lite"/>
    </source>
</evidence>
<organism evidence="5">
    <name type="scientific">Angiostrongylus costaricensis</name>
    <name type="common">Nematode worm</name>
    <dbReference type="NCBI Taxonomy" id="334426"/>
    <lineage>
        <taxon>Eukaryota</taxon>
        <taxon>Metazoa</taxon>
        <taxon>Ecdysozoa</taxon>
        <taxon>Nematoda</taxon>
        <taxon>Chromadorea</taxon>
        <taxon>Rhabditida</taxon>
        <taxon>Rhabditina</taxon>
        <taxon>Rhabditomorpha</taxon>
        <taxon>Strongyloidea</taxon>
        <taxon>Metastrongylidae</taxon>
        <taxon>Angiostrongylus</taxon>
    </lineage>
</organism>
<sequence length="173" mass="18067">MIRSEFAARFCVCHAELLTQKTSKDECIIAEASPAGLSMKHIFILVAQVWITMACKSYSADERMREPWTTMPPLQETTTRPGPDPRGPPSIAGIRGPNRLEGPPRPQGLNGIPGTPGLQGLPGARSLPGPVGPPGPPGQDGIPGDRGVRGQPGLPGPRGPEGPPGPPGQNIGR</sequence>
<name>A0A0R3Q2K9_ANGCS</name>
<proteinExistence type="predicted"/>
<dbReference type="OMA" id="WITMACK"/>
<dbReference type="PANTHER" id="PTHR24637:SF421">
    <property type="entry name" value="CUTICLE COLLAGEN DPY-2"/>
    <property type="match status" value="1"/>
</dbReference>
<keyword evidence="1" id="KW-0677">Repeat</keyword>
<evidence type="ECO:0000313" key="5">
    <source>
        <dbReference type="WBParaSite" id="ACOC_0001330701-mRNA-1"/>
    </source>
</evidence>